<keyword evidence="12" id="KW-1185">Reference proteome</keyword>
<keyword evidence="5" id="KW-0274">FAD</keyword>
<dbReference type="InterPro" id="IPR016169">
    <property type="entry name" value="FAD-bd_PCMH_sub2"/>
</dbReference>
<dbReference type="RefSeq" id="WP_127948261.1">
    <property type="nucleotide sequence ID" value="NZ_RKLN01000006.1"/>
</dbReference>
<evidence type="ECO:0000256" key="6">
    <source>
        <dbReference type="ARBA" id="ARBA00022989"/>
    </source>
</evidence>
<protein>
    <recommendedName>
        <fullName evidence="2">Delta(24)-sterol reductase</fullName>
        <ecNumber evidence="2">1.3.1.72</ecNumber>
    </recommendedName>
</protein>
<evidence type="ECO:0000256" key="9">
    <source>
        <dbReference type="SAM" id="MobiDB-lite"/>
    </source>
</evidence>
<reference evidence="11 12" key="1">
    <citation type="submission" date="2018-11" db="EMBL/GenBank/DDBJ databases">
        <title>Rhodococcus spongicola sp. nov. and Rhodococcus xishaensis sp. nov. from marine sponges.</title>
        <authorList>
            <person name="Li L."/>
            <person name="Lin H.W."/>
        </authorList>
    </citation>
    <scope>NUCLEOTIDE SEQUENCE [LARGE SCALE GENOMIC DNA]</scope>
    <source>
        <strain evidence="11 12">LHW50502</strain>
    </source>
</reference>
<keyword evidence="7" id="KW-0560">Oxidoreductase</keyword>
<dbReference type="AlphaFoldDB" id="A0A438AQN6"/>
<dbReference type="GO" id="GO:0016020">
    <property type="term" value="C:membrane"/>
    <property type="evidence" value="ECO:0007669"/>
    <property type="project" value="UniProtKB-SubCell"/>
</dbReference>
<name>A0A438AQN6_9NOCA</name>
<dbReference type="SUPFAM" id="SSF56176">
    <property type="entry name" value="FAD-binding/transporter-associated domain-like"/>
    <property type="match status" value="1"/>
</dbReference>
<accession>A0A438AQN6</accession>
<dbReference type="EC" id="1.3.1.72" evidence="2"/>
<dbReference type="GO" id="GO:0050614">
    <property type="term" value="F:Delta24-sterol reductase activity"/>
    <property type="evidence" value="ECO:0007669"/>
    <property type="project" value="UniProtKB-EC"/>
</dbReference>
<comment type="caution">
    <text evidence="11">The sequence shown here is derived from an EMBL/GenBank/DDBJ whole genome shotgun (WGS) entry which is preliminary data.</text>
</comment>
<dbReference type="InterPro" id="IPR016170">
    <property type="entry name" value="Cytok_DH_C_sf"/>
</dbReference>
<gene>
    <name evidence="11" type="ORF">EF834_16305</name>
</gene>
<dbReference type="InterPro" id="IPR006094">
    <property type="entry name" value="Oxid_FAD_bind_N"/>
</dbReference>
<evidence type="ECO:0000256" key="1">
    <source>
        <dbReference type="ARBA" id="ARBA00004167"/>
    </source>
</evidence>
<dbReference type="PROSITE" id="PS51387">
    <property type="entry name" value="FAD_PCMH"/>
    <property type="match status" value="1"/>
</dbReference>
<dbReference type="InterPro" id="IPR016166">
    <property type="entry name" value="FAD-bd_PCMH"/>
</dbReference>
<dbReference type="Pfam" id="PF01565">
    <property type="entry name" value="FAD_binding_4"/>
    <property type="match status" value="1"/>
</dbReference>
<keyword evidence="8" id="KW-0472">Membrane</keyword>
<evidence type="ECO:0000313" key="11">
    <source>
        <dbReference type="EMBL" id="RVW00932.1"/>
    </source>
</evidence>
<dbReference type="PANTHER" id="PTHR10801">
    <property type="entry name" value="24-DEHYDROCHOLESTEROL REDUCTASE"/>
    <property type="match status" value="1"/>
</dbReference>
<evidence type="ECO:0000256" key="2">
    <source>
        <dbReference type="ARBA" id="ARBA00012405"/>
    </source>
</evidence>
<evidence type="ECO:0000313" key="12">
    <source>
        <dbReference type="Proteomes" id="UP000284333"/>
    </source>
</evidence>
<evidence type="ECO:0000256" key="3">
    <source>
        <dbReference type="ARBA" id="ARBA00022630"/>
    </source>
</evidence>
<dbReference type="EMBL" id="RKLN01000006">
    <property type="protein sequence ID" value="RVW00932.1"/>
    <property type="molecule type" value="Genomic_DNA"/>
</dbReference>
<dbReference type="SUPFAM" id="SSF55103">
    <property type="entry name" value="FAD-linked oxidases, C-terminal domain"/>
    <property type="match status" value="1"/>
</dbReference>
<keyword evidence="6" id="KW-1133">Transmembrane helix</keyword>
<sequence length="526" mass="59227">MADSYTGIRETGLAVHRAGVQRLLSSYRAIPPDANVRLAKKTSNLFRARTRSSAPGLDVSGLDGVISVDPEARTADVAGMCTYENLVAATLPYGLAPMVVPQLKTITLGGAVTGLGIESTSFRNGLPHESVLEMDILTGNGSIVTATPHGEHSDLFRAFPNSYGTLGYSTRLRIELEPVKRFVALRHLRFTDLDELQKSMDRIVEERMWDGIAVDYLDGVVFTANEAYLTLGVQTDEPGPVSDYTDMDIYYRSIQHESINHPKTDRLTTHDYLWRWDTDWFWCSRAFGTQNPKIRRFWPKRYRRSSFYWKLIALDRKYDIGDRLEARKGLPPRERVVQDIEVPLDRTSEFLSWFLEEIPIEPLWLCPLRLRDLGPQGTGSKRPRSRRKAKAGRDGKAAPRQDGTAAPRQDGTAAPRQDGTAAPRQDGTAAPRPWPLYPLEPHRTYVNVGFWSSVPIEPGAPVGAANRRIENKVAELDGHKSLYSDAFYDADAFALLYGGDHYTEIKKRYDPDSRLLDLYSKAVQRK</sequence>
<feature type="region of interest" description="Disordered" evidence="9">
    <location>
        <begin position="375"/>
        <end position="435"/>
    </location>
</feature>
<dbReference type="Gene3D" id="3.30.465.10">
    <property type="match status" value="1"/>
</dbReference>
<evidence type="ECO:0000256" key="8">
    <source>
        <dbReference type="ARBA" id="ARBA00023136"/>
    </source>
</evidence>
<organism evidence="11 12">
    <name type="scientific">Rhodococcus spongiicola</name>
    <dbReference type="NCBI Taxonomy" id="2487352"/>
    <lineage>
        <taxon>Bacteria</taxon>
        <taxon>Bacillati</taxon>
        <taxon>Actinomycetota</taxon>
        <taxon>Actinomycetes</taxon>
        <taxon>Mycobacteriales</taxon>
        <taxon>Nocardiaceae</taxon>
        <taxon>Rhodococcus</taxon>
    </lineage>
</organism>
<feature type="domain" description="FAD-binding PCMH-type" evidence="10">
    <location>
        <begin position="8"/>
        <end position="179"/>
    </location>
</feature>
<keyword evidence="3" id="KW-0285">Flavoprotein</keyword>
<dbReference type="Gene3D" id="3.40.462.10">
    <property type="entry name" value="FAD-linked oxidases, C-terminal domain"/>
    <property type="match status" value="1"/>
</dbReference>
<feature type="compositionally biased region" description="Basic residues" evidence="9">
    <location>
        <begin position="381"/>
        <end position="390"/>
    </location>
</feature>
<evidence type="ECO:0000256" key="4">
    <source>
        <dbReference type="ARBA" id="ARBA00022692"/>
    </source>
</evidence>
<comment type="subcellular location">
    <subcellularLocation>
        <location evidence="1">Membrane</location>
        <topology evidence="1">Single-pass membrane protein</topology>
    </subcellularLocation>
</comment>
<dbReference type="InterPro" id="IPR016164">
    <property type="entry name" value="FAD-linked_Oxase-like_C"/>
</dbReference>
<proteinExistence type="predicted"/>
<keyword evidence="4" id="KW-0812">Transmembrane</keyword>
<dbReference type="GO" id="GO:0071949">
    <property type="term" value="F:FAD binding"/>
    <property type="evidence" value="ECO:0007669"/>
    <property type="project" value="InterPro"/>
</dbReference>
<dbReference type="PANTHER" id="PTHR10801:SF0">
    <property type="entry name" value="DELTA(24)-STEROL REDUCTASE"/>
    <property type="match status" value="1"/>
</dbReference>
<evidence type="ECO:0000256" key="7">
    <source>
        <dbReference type="ARBA" id="ARBA00023002"/>
    </source>
</evidence>
<evidence type="ECO:0000256" key="5">
    <source>
        <dbReference type="ARBA" id="ARBA00022827"/>
    </source>
</evidence>
<evidence type="ECO:0000259" key="10">
    <source>
        <dbReference type="PROSITE" id="PS51387"/>
    </source>
</evidence>
<dbReference type="OrthoDB" id="5482059at2"/>
<dbReference type="Proteomes" id="UP000284333">
    <property type="component" value="Unassembled WGS sequence"/>
</dbReference>
<dbReference type="InterPro" id="IPR036318">
    <property type="entry name" value="FAD-bd_PCMH-like_sf"/>
</dbReference>
<dbReference type="InterPro" id="IPR040165">
    <property type="entry name" value="Diminuto-like"/>
</dbReference>